<evidence type="ECO:0000313" key="2">
    <source>
        <dbReference type="Proteomes" id="UP000705867"/>
    </source>
</evidence>
<proteinExistence type="predicted"/>
<gene>
    <name evidence="1" type="ORF">K8I29_17675</name>
</gene>
<dbReference type="EMBL" id="JAIOIV010000132">
    <property type="protein sequence ID" value="MBZ0158030.1"/>
    <property type="molecule type" value="Genomic_DNA"/>
</dbReference>
<sequence>MAVGAKEMTGAMKVYRDEEVRELEKGKGSFTRNNWSINSETYRVFKRFREETVNESRMMCVFLDVDTDKKTVRAISAREGGGSGTDHGLRFIVERYRERGKRYIGFLGQVIGEFLGKAAGKRRQADVRFRGAPLPYERLITLCYSLARHYEEATLPELFACIAQADAALYRKIEQCYRHLLVIDNLFRLYSKYCVQLLYYHSVGKVEPDYLNAGERIYSEIIGSGMSITGILDDFFAKEQVVQGR</sequence>
<dbReference type="Proteomes" id="UP000705867">
    <property type="component" value="Unassembled WGS sequence"/>
</dbReference>
<reference evidence="1" key="2">
    <citation type="submission" date="2021-08" db="EMBL/GenBank/DDBJ databases">
        <authorList>
            <person name="Dalcin Martins P."/>
        </authorList>
    </citation>
    <scope>NUCLEOTIDE SEQUENCE</scope>
    <source>
        <strain evidence="1">MAG_39</strain>
    </source>
</reference>
<dbReference type="AlphaFoldDB" id="A0A953M304"/>
<comment type="caution">
    <text evidence="1">The sequence shown here is derived from an EMBL/GenBank/DDBJ whole genome shotgun (WGS) entry which is preliminary data.</text>
</comment>
<reference evidence="1" key="1">
    <citation type="journal article" date="2021" name="bioRxiv">
        <title>Unraveling nitrogen, sulfur and carbon metabolic pathways and microbial community transcriptional responses to substrate deprivation and toxicity stresses in a bioreactor mimicking anoxic brackish coastal sediment conditions.</title>
        <authorList>
            <person name="Martins P.D."/>
            <person name="Echeveste M.J."/>
            <person name="Arshad A."/>
            <person name="Kurth J."/>
            <person name="Ouboter H."/>
            <person name="Jetten M.S.M."/>
            <person name="Welte C.U."/>
        </authorList>
    </citation>
    <scope>NUCLEOTIDE SEQUENCE</scope>
    <source>
        <strain evidence="1">MAG_39</strain>
    </source>
</reference>
<accession>A0A953M304</accession>
<name>A0A953M304_9BACT</name>
<protein>
    <submittedName>
        <fullName evidence="1">Uncharacterized protein</fullName>
    </submittedName>
</protein>
<evidence type="ECO:0000313" key="1">
    <source>
        <dbReference type="EMBL" id="MBZ0158030.1"/>
    </source>
</evidence>
<organism evidence="1 2">
    <name type="scientific">Candidatus Nitrobium versatile</name>
    <dbReference type="NCBI Taxonomy" id="2884831"/>
    <lineage>
        <taxon>Bacteria</taxon>
        <taxon>Pseudomonadati</taxon>
        <taxon>Nitrospirota</taxon>
        <taxon>Nitrospiria</taxon>
        <taxon>Nitrospirales</taxon>
        <taxon>Nitrospiraceae</taxon>
        <taxon>Candidatus Nitrobium</taxon>
    </lineage>
</organism>